<accession>A0AAD4CZA5</accession>
<sequence>MSSPNVQYLVHSQGGPLAATTSDKPTISHPTELLIRIKSIAINPADIKMIDKGLRVTSWPIVPGLDGAGIVEAIGDDVTNFRVGDEVLAMCASSNRSASFQTFAVVKETMVAKKPPSWSFEEASSLGVCYLTGILALGIGIGTALQFLPDGPQTGFSPSSVLILGGSSALGGAVIQLLRLAVPDCMVLVTSSPRHHVRLTSRLGAHRAFDRHSASIVEDVRSASPGARGVDAIVDAVGAGSTERHVFDILDADGPKRYAQVWTGDPEIEVPSGVDSVMFKGADLPRLQGGKNIMLALRTLLEEGKYQLPVPVHKVGGLEEGLDLMRQGVSGAKLVVTV</sequence>
<reference evidence="7" key="2">
    <citation type="submission" date="2020-02" db="EMBL/GenBank/DDBJ databases">
        <authorList>
            <person name="Gilchrist C.L.M."/>
            <person name="Chooi Y.-H."/>
        </authorList>
    </citation>
    <scope>NUCLEOTIDE SEQUENCE</scope>
    <source>
        <strain evidence="7">MST-FP2251</strain>
    </source>
</reference>
<dbReference type="AlphaFoldDB" id="A0AAD4CZA5"/>
<keyword evidence="8" id="KW-1185">Reference proteome</keyword>
<dbReference type="InterPro" id="IPR011032">
    <property type="entry name" value="GroES-like_sf"/>
</dbReference>
<evidence type="ECO:0000256" key="5">
    <source>
        <dbReference type="SAM" id="Phobius"/>
    </source>
</evidence>
<organism evidence="7 8">
    <name type="scientific">Aspergillus nanangensis</name>
    <dbReference type="NCBI Taxonomy" id="2582783"/>
    <lineage>
        <taxon>Eukaryota</taxon>
        <taxon>Fungi</taxon>
        <taxon>Dikarya</taxon>
        <taxon>Ascomycota</taxon>
        <taxon>Pezizomycotina</taxon>
        <taxon>Eurotiomycetes</taxon>
        <taxon>Eurotiomycetidae</taxon>
        <taxon>Eurotiales</taxon>
        <taxon>Aspergillaceae</taxon>
        <taxon>Aspergillus</taxon>
        <taxon>Aspergillus subgen. Circumdati</taxon>
    </lineage>
</organism>
<dbReference type="InterPro" id="IPR036291">
    <property type="entry name" value="NAD(P)-bd_dom_sf"/>
</dbReference>
<keyword evidence="4" id="KW-0560">Oxidoreductase</keyword>
<dbReference type="PANTHER" id="PTHR45348:SF2">
    <property type="entry name" value="ZINC-TYPE ALCOHOL DEHYDROGENASE-LIKE PROTEIN C2E1P3.01"/>
    <property type="match status" value="1"/>
</dbReference>
<dbReference type="InterPro" id="IPR020843">
    <property type="entry name" value="ER"/>
</dbReference>
<feature type="transmembrane region" description="Helical" evidence="5">
    <location>
        <begin position="128"/>
        <end position="148"/>
    </location>
</feature>
<feature type="domain" description="Enoyl reductase (ER)" evidence="6">
    <location>
        <begin position="14"/>
        <end position="336"/>
    </location>
</feature>
<dbReference type="CDD" id="cd08249">
    <property type="entry name" value="enoyl_reductase_like"/>
    <property type="match status" value="1"/>
</dbReference>
<keyword evidence="2" id="KW-0547">Nucleotide-binding</keyword>
<dbReference type="GO" id="GO:0000166">
    <property type="term" value="F:nucleotide binding"/>
    <property type="evidence" value="ECO:0007669"/>
    <property type="project" value="UniProtKB-KW"/>
</dbReference>
<evidence type="ECO:0000256" key="4">
    <source>
        <dbReference type="ARBA" id="ARBA00023002"/>
    </source>
</evidence>
<dbReference type="PANTHER" id="PTHR45348">
    <property type="entry name" value="HYPOTHETICAL OXIDOREDUCTASE (EUROFUNG)"/>
    <property type="match status" value="1"/>
</dbReference>
<dbReference type="EMBL" id="VCAU01000003">
    <property type="protein sequence ID" value="KAF9894497.1"/>
    <property type="molecule type" value="Genomic_DNA"/>
</dbReference>
<protein>
    <recommendedName>
        <fullName evidence="6">Enoyl reductase (ER) domain-containing protein</fullName>
    </recommendedName>
</protein>
<dbReference type="Pfam" id="PF13602">
    <property type="entry name" value="ADH_zinc_N_2"/>
    <property type="match status" value="1"/>
</dbReference>
<gene>
    <name evidence="7" type="ORF">FE257_006380</name>
</gene>
<evidence type="ECO:0000256" key="2">
    <source>
        <dbReference type="ARBA" id="ARBA00022741"/>
    </source>
</evidence>
<evidence type="ECO:0000256" key="1">
    <source>
        <dbReference type="ARBA" id="ARBA00008072"/>
    </source>
</evidence>
<name>A0AAD4CZA5_ASPNN</name>
<keyword evidence="5" id="KW-0472">Membrane</keyword>
<feature type="transmembrane region" description="Helical" evidence="5">
    <location>
        <begin position="160"/>
        <end position="182"/>
    </location>
</feature>
<dbReference type="Pfam" id="PF08240">
    <property type="entry name" value="ADH_N"/>
    <property type="match status" value="1"/>
</dbReference>
<dbReference type="InterPro" id="IPR013154">
    <property type="entry name" value="ADH-like_N"/>
</dbReference>
<keyword evidence="3" id="KW-0521">NADP</keyword>
<dbReference type="InterPro" id="IPR047122">
    <property type="entry name" value="Trans-enoyl_RdTase-like"/>
</dbReference>
<evidence type="ECO:0000313" key="7">
    <source>
        <dbReference type="EMBL" id="KAF9894497.1"/>
    </source>
</evidence>
<dbReference type="Gene3D" id="3.40.50.720">
    <property type="entry name" value="NAD(P)-binding Rossmann-like Domain"/>
    <property type="match status" value="1"/>
</dbReference>
<dbReference type="SUPFAM" id="SSF51735">
    <property type="entry name" value="NAD(P)-binding Rossmann-fold domains"/>
    <property type="match status" value="1"/>
</dbReference>
<dbReference type="Gene3D" id="3.90.180.10">
    <property type="entry name" value="Medium-chain alcohol dehydrogenases, catalytic domain"/>
    <property type="match status" value="1"/>
</dbReference>
<evidence type="ECO:0000256" key="3">
    <source>
        <dbReference type="ARBA" id="ARBA00022857"/>
    </source>
</evidence>
<evidence type="ECO:0000313" key="8">
    <source>
        <dbReference type="Proteomes" id="UP001194746"/>
    </source>
</evidence>
<evidence type="ECO:0000259" key="6">
    <source>
        <dbReference type="SMART" id="SM00829"/>
    </source>
</evidence>
<dbReference type="SUPFAM" id="SSF50129">
    <property type="entry name" value="GroES-like"/>
    <property type="match status" value="1"/>
</dbReference>
<dbReference type="SMART" id="SM00829">
    <property type="entry name" value="PKS_ER"/>
    <property type="match status" value="1"/>
</dbReference>
<proteinExistence type="inferred from homology"/>
<dbReference type="Proteomes" id="UP001194746">
    <property type="component" value="Unassembled WGS sequence"/>
</dbReference>
<comment type="caution">
    <text evidence="7">The sequence shown here is derived from an EMBL/GenBank/DDBJ whole genome shotgun (WGS) entry which is preliminary data.</text>
</comment>
<keyword evidence="5" id="KW-0812">Transmembrane</keyword>
<reference evidence="7" key="1">
    <citation type="journal article" date="2019" name="Beilstein J. Org. Chem.">
        <title>Nanangenines: drimane sesquiterpenoids as the dominant metabolite cohort of a novel Australian fungus, Aspergillus nanangensis.</title>
        <authorList>
            <person name="Lacey H.J."/>
            <person name="Gilchrist C.L.M."/>
            <person name="Crombie A."/>
            <person name="Kalaitzis J.A."/>
            <person name="Vuong D."/>
            <person name="Rutledge P.J."/>
            <person name="Turner P."/>
            <person name="Pitt J.I."/>
            <person name="Lacey E."/>
            <person name="Chooi Y.H."/>
            <person name="Piggott A.M."/>
        </authorList>
    </citation>
    <scope>NUCLEOTIDE SEQUENCE</scope>
    <source>
        <strain evidence="7">MST-FP2251</strain>
    </source>
</reference>
<dbReference type="GO" id="GO:0016651">
    <property type="term" value="F:oxidoreductase activity, acting on NAD(P)H"/>
    <property type="evidence" value="ECO:0007669"/>
    <property type="project" value="InterPro"/>
</dbReference>
<comment type="similarity">
    <text evidence="1">Belongs to the zinc-containing alcohol dehydrogenase family.</text>
</comment>
<keyword evidence="5" id="KW-1133">Transmembrane helix</keyword>